<evidence type="ECO:0000313" key="1">
    <source>
        <dbReference type="EMBL" id="GAO98918.1"/>
    </source>
</evidence>
<sequence length="72" mass="8542">MKYPPLHMSYNDRMERLYNFLLSLGLVVLPICDDEERIDYLHVRVDLPFTQKMTEESSKSADENVVKFPSFE</sequence>
<reference evidence="1 2" key="1">
    <citation type="submission" date="2015-03" db="EMBL/GenBank/DDBJ databases">
        <title>Caedibacter varicaedens, whole genome shotgun sequence.</title>
        <authorList>
            <person name="Suzuki H."/>
            <person name="Dapper A.L."/>
            <person name="Gibson A.K."/>
            <person name="Jackson C."/>
            <person name="Lee H."/>
            <person name="Pejaver V.R."/>
            <person name="Doak T."/>
            <person name="Lynch M."/>
        </authorList>
    </citation>
    <scope>NUCLEOTIDE SEQUENCE [LARGE SCALE GENOMIC DNA]</scope>
</reference>
<dbReference type="EMBL" id="BBVC01000101">
    <property type="protein sequence ID" value="GAO98918.1"/>
    <property type="molecule type" value="Genomic_DNA"/>
</dbReference>
<protein>
    <submittedName>
        <fullName evidence="1">Uncharacterized protein</fullName>
    </submittedName>
</protein>
<evidence type="ECO:0000313" key="2">
    <source>
        <dbReference type="Proteomes" id="UP000036771"/>
    </source>
</evidence>
<accession>A0A0K8MFB9</accession>
<dbReference type="AlphaFoldDB" id="A0A0K8MFB9"/>
<organism evidence="1 2">
    <name type="scientific">Caedimonas varicaedens</name>
    <dbReference type="NCBI Taxonomy" id="1629334"/>
    <lineage>
        <taxon>Bacteria</taxon>
        <taxon>Pseudomonadati</taxon>
        <taxon>Pseudomonadota</taxon>
        <taxon>Alphaproteobacteria</taxon>
        <taxon>Holosporales</taxon>
        <taxon>Caedimonadaceae</taxon>
        <taxon>Caedimonas</taxon>
    </lineage>
</organism>
<name>A0A0K8MFB9_9PROT</name>
<dbReference type="Proteomes" id="UP000036771">
    <property type="component" value="Unassembled WGS sequence"/>
</dbReference>
<keyword evidence="2" id="KW-1185">Reference proteome</keyword>
<gene>
    <name evidence="1" type="ORF">Cva_01588</name>
</gene>
<comment type="caution">
    <text evidence="1">The sequence shown here is derived from an EMBL/GenBank/DDBJ whole genome shotgun (WGS) entry which is preliminary data.</text>
</comment>
<proteinExistence type="predicted"/>